<dbReference type="Gene3D" id="1.10.260.40">
    <property type="entry name" value="lambda repressor-like DNA-binding domains"/>
    <property type="match status" value="1"/>
</dbReference>
<dbReference type="CDD" id="cd01392">
    <property type="entry name" value="HTH_LacI"/>
    <property type="match status" value="1"/>
</dbReference>
<keyword evidence="3 6" id="KW-0238">DNA-binding</keyword>
<evidence type="ECO:0000313" key="7">
    <source>
        <dbReference type="Proteomes" id="UP001165395"/>
    </source>
</evidence>
<dbReference type="Pfam" id="PF00356">
    <property type="entry name" value="LacI"/>
    <property type="match status" value="1"/>
</dbReference>
<dbReference type="SUPFAM" id="SSF53822">
    <property type="entry name" value="Periplasmic binding protein-like I"/>
    <property type="match status" value="1"/>
</dbReference>
<evidence type="ECO:0000256" key="4">
    <source>
        <dbReference type="ARBA" id="ARBA00023163"/>
    </source>
</evidence>
<dbReference type="SUPFAM" id="SSF47413">
    <property type="entry name" value="lambda repressor-like DNA-binding domains"/>
    <property type="match status" value="1"/>
</dbReference>
<dbReference type="PROSITE" id="PS00356">
    <property type="entry name" value="HTH_LACI_1"/>
    <property type="match status" value="1"/>
</dbReference>
<dbReference type="Pfam" id="PF00532">
    <property type="entry name" value="Peripla_BP_1"/>
    <property type="match status" value="1"/>
</dbReference>
<sequence length="341" mass="38110">MPFSTKKITTIYDLAQIAEVSPSTVSAILNGTWQKRRISEETVKRVLALVDTHGFSINRQASGLRKRKSDMIGMLIPEHQNNFFGSMANRFTKLARERNWCPIVVSTLRDTETELATVKTLISYKIDYLVVTGATDPDAISSICKANRLKQINVDLPGHNAPSVVSNNYTGAYDLTKHLIQKAKQIQHKAAVKPEIVFFGGNKADFATTERLKGFYASLKDSTESELTHKEIICGYDAISAFEAIASLHQANHALPASLLINSASVLEGVLKYLGQLPTEVLEKCVLGSYDWEPYQQFFKQPISMVRQDTDAILDEVFRIIDEEDFSDLRVTEIPPELLLV</sequence>
<dbReference type="InterPro" id="IPR001761">
    <property type="entry name" value="Peripla_BP/Lac1_sug-bd_dom"/>
</dbReference>
<dbReference type="Gene3D" id="3.40.50.2300">
    <property type="match status" value="2"/>
</dbReference>
<protein>
    <submittedName>
        <fullName evidence="6">LacI family DNA-binding transcriptional regulator</fullName>
    </submittedName>
</protein>
<evidence type="ECO:0000313" key="6">
    <source>
        <dbReference type="EMBL" id="MCB6185001.1"/>
    </source>
</evidence>
<gene>
    <name evidence="6" type="ORF">LIN78_15750</name>
</gene>
<keyword evidence="4" id="KW-0804">Transcription</keyword>
<reference evidence="6" key="1">
    <citation type="submission" date="2021-10" db="EMBL/GenBank/DDBJ databases">
        <title>The complete genome sequence of Leeia sp. TBRC 13508.</title>
        <authorList>
            <person name="Charoenyingcharoen P."/>
            <person name="Yukphan P."/>
        </authorList>
    </citation>
    <scope>NUCLEOTIDE SEQUENCE</scope>
    <source>
        <strain evidence="6">TBRC 13508</strain>
    </source>
</reference>
<dbReference type="InterPro" id="IPR028082">
    <property type="entry name" value="Peripla_BP_I"/>
</dbReference>
<dbReference type="PROSITE" id="PS50932">
    <property type="entry name" value="HTH_LACI_2"/>
    <property type="match status" value="1"/>
</dbReference>
<feature type="domain" description="HTH lacI-type" evidence="5">
    <location>
        <begin position="9"/>
        <end position="66"/>
    </location>
</feature>
<name>A0ABS8D9W0_9NEIS</name>
<comment type="caution">
    <text evidence="6">The sequence shown here is derived from an EMBL/GenBank/DDBJ whole genome shotgun (WGS) entry which is preliminary data.</text>
</comment>
<evidence type="ECO:0000259" key="5">
    <source>
        <dbReference type="PROSITE" id="PS50932"/>
    </source>
</evidence>
<dbReference type="InterPro" id="IPR010982">
    <property type="entry name" value="Lambda_DNA-bd_dom_sf"/>
</dbReference>
<accession>A0ABS8D9W0</accession>
<dbReference type="GO" id="GO:0003677">
    <property type="term" value="F:DNA binding"/>
    <property type="evidence" value="ECO:0007669"/>
    <property type="project" value="UniProtKB-KW"/>
</dbReference>
<evidence type="ECO:0000256" key="2">
    <source>
        <dbReference type="ARBA" id="ARBA00023015"/>
    </source>
</evidence>
<evidence type="ECO:0000256" key="1">
    <source>
        <dbReference type="ARBA" id="ARBA00022491"/>
    </source>
</evidence>
<dbReference type="RefSeq" id="WP_227181820.1">
    <property type="nucleotide sequence ID" value="NZ_JAJBZT010000011.1"/>
</dbReference>
<keyword evidence="1" id="KW-0678">Repressor</keyword>
<dbReference type="PANTHER" id="PTHR30146:SF45">
    <property type="entry name" value="CATABOLITE REPRESSOR_ACTIVATOR"/>
    <property type="match status" value="1"/>
</dbReference>
<dbReference type="SMART" id="SM00354">
    <property type="entry name" value="HTH_LACI"/>
    <property type="match status" value="1"/>
</dbReference>
<dbReference type="Proteomes" id="UP001165395">
    <property type="component" value="Unassembled WGS sequence"/>
</dbReference>
<dbReference type="PANTHER" id="PTHR30146">
    <property type="entry name" value="LACI-RELATED TRANSCRIPTIONAL REPRESSOR"/>
    <property type="match status" value="1"/>
</dbReference>
<keyword evidence="7" id="KW-1185">Reference proteome</keyword>
<organism evidence="6 7">
    <name type="scientific">Leeia speluncae</name>
    <dbReference type="NCBI Taxonomy" id="2884804"/>
    <lineage>
        <taxon>Bacteria</taxon>
        <taxon>Pseudomonadati</taxon>
        <taxon>Pseudomonadota</taxon>
        <taxon>Betaproteobacteria</taxon>
        <taxon>Neisseriales</taxon>
        <taxon>Leeiaceae</taxon>
        <taxon>Leeia</taxon>
    </lineage>
</organism>
<proteinExistence type="predicted"/>
<evidence type="ECO:0000256" key="3">
    <source>
        <dbReference type="ARBA" id="ARBA00023125"/>
    </source>
</evidence>
<keyword evidence="2" id="KW-0805">Transcription regulation</keyword>
<dbReference type="EMBL" id="JAJBZT010000011">
    <property type="protein sequence ID" value="MCB6185001.1"/>
    <property type="molecule type" value="Genomic_DNA"/>
</dbReference>
<dbReference type="InterPro" id="IPR000843">
    <property type="entry name" value="HTH_LacI"/>
</dbReference>